<dbReference type="RefSeq" id="XP_065720619.2">
    <property type="nucleotide sequence ID" value="XM_065864547.2"/>
</dbReference>
<dbReference type="GO" id="GO:0004252">
    <property type="term" value="F:serine-type endopeptidase activity"/>
    <property type="evidence" value="ECO:0007669"/>
    <property type="project" value="UniProtKB-EC"/>
</dbReference>
<dbReference type="InterPro" id="IPR001314">
    <property type="entry name" value="Peptidase_S1A"/>
</dbReference>
<dbReference type="PROSITE" id="PS00134">
    <property type="entry name" value="TRYPSIN_HIS"/>
    <property type="match status" value="1"/>
</dbReference>
<dbReference type="Gene3D" id="2.40.10.10">
    <property type="entry name" value="Trypsin-like serine proteases"/>
    <property type="match status" value="1"/>
</dbReference>
<dbReference type="GeneID" id="108006040"/>
<evidence type="ECO:0000313" key="14">
    <source>
        <dbReference type="RefSeq" id="XP_065720619.2"/>
    </source>
</evidence>
<dbReference type="GO" id="GO:0006508">
    <property type="term" value="P:proteolysis"/>
    <property type="evidence" value="ECO:0007669"/>
    <property type="project" value="UniProtKB-KW"/>
</dbReference>
<evidence type="ECO:0000256" key="1">
    <source>
        <dbReference type="ARBA" id="ARBA00004239"/>
    </source>
</evidence>
<evidence type="ECO:0000256" key="11">
    <source>
        <dbReference type="SAM" id="SignalP"/>
    </source>
</evidence>
<evidence type="ECO:0000256" key="3">
    <source>
        <dbReference type="ARBA" id="ARBA00022670"/>
    </source>
</evidence>
<dbReference type="PROSITE" id="PS50240">
    <property type="entry name" value="TRYPSIN_DOM"/>
    <property type="match status" value="1"/>
</dbReference>
<comment type="subcellular location">
    <subcellularLocation>
        <location evidence="1">Secreted</location>
        <location evidence="1">Extracellular space</location>
    </subcellularLocation>
</comment>
<evidence type="ECO:0000256" key="6">
    <source>
        <dbReference type="ARBA" id="ARBA00022825"/>
    </source>
</evidence>
<evidence type="ECO:0000256" key="8">
    <source>
        <dbReference type="ARBA" id="ARBA00023157"/>
    </source>
</evidence>
<comment type="catalytic activity">
    <reaction evidence="9">
        <text>Preferential cleavage: Arg-|-Xaa, Lys-|-Xaa.</text>
        <dbReference type="EC" id="3.4.21.4"/>
    </reaction>
</comment>
<keyword evidence="4 11" id="KW-0732">Signal</keyword>
<evidence type="ECO:0000256" key="2">
    <source>
        <dbReference type="ARBA" id="ARBA00007664"/>
    </source>
</evidence>
<reference evidence="14" key="2">
    <citation type="submission" date="2025-08" db="UniProtKB">
        <authorList>
            <consortium name="RefSeq"/>
        </authorList>
    </citation>
    <scope>IDENTIFICATION</scope>
</reference>
<name>A0AB40D907_DROSZ</name>
<comment type="similarity">
    <text evidence="2">Belongs to the peptidase S1 family.</text>
</comment>
<dbReference type="PANTHER" id="PTHR24276">
    <property type="entry name" value="POLYSERASE-RELATED"/>
    <property type="match status" value="1"/>
</dbReference>
<dbReference type="Proteomes" id="UP001652628">
    <property type="component" value="Chromosome 2L"/>
</dbReference>
<dbReference type="PRINTS" id="PR00722">
    <property type="entry name" value="CHYMOTRYPSIN"/>
</dbReference>
<keyword evidence="7" id="KW-0865">Zymogen</keyword>
<dbReference type="PANTHER" id="PTHR24276:SF91">
    <property type="entry name" value="AT26814P-RELATED"/>
    <property type="match status" value="1"/>
</dbReference>
<dbReference type="Pfam" id="PF00089">
    <property type="entry name" value="Trypsin"/>
    <property type="match status" value="1"/>
</dbReference>
<dbReference type="InterPro" id="IPR001254">
    <property type="entry name" value="Trypsin_dom"/>
</dbReference>
<keyword evidence="3" id="KW-0645">Protease</keyword>
<evidence type="ECO:0000256" key="10">
    <source>
        <dbReference type="ARBA" id="ARBA00038868"/>
    </source>
</evidence>
<reference evidence="13" key="1">
    <citation type="submission" date="2025-05" db="UniProtKB">
        <authorList>
            <consortium name="RefSeq"/>
        </authorList>
    </citation>
    <scope>NUCLEOTIDE SEQUENCE [LARGE SCALE GENOMIC DNA]</scope>
</reference>
<proteinExistence type="inferred from homology"/>
<keyword evidence="13" id="KW-1185">Reference proteome</keyword>
<evidence type="ECO:0000256" key="5">
    <source>
        <dbReference type="ARBA" id="ARBA00022801"/>
    </source>
</evidence>
<dbReference type="AlphaFoldDB" id="A0AB40D907"/>
<dbReference type="InterPro" id="IPR050430">
    <property type="entry name" value="Peptidase_S1"/>
</dbReference>
<dbReference type="SMART" id="SM00020">
    <property type="entry name" value="Tryp_SPc"/>
    <property type="match status" value="1"/>
</dbReference>
<protein>
    <recommendedName>
        <fullName evidence="10">trypsin</fullName>
        <ecNumber evidence="10">3.4.21.4</ecNumber>
    </recommendedName>
</protein>
<dbReference type="CDD" id="cd00190">
    <property type="entry name" value="Tryp_SPc"/>
    <property type="match status" value="1"/>
</dbReference>
<keyword evidence="5" id="KW-0378">Hydrolase</keyword>
<dbReference type="EC" id="3.4.21.4" evidence="10"/>
<evidence type="ECO:0000256" key="7">
    <source>
        <dbReference type="ARBA" id="ARBA00023145"/>
    </source>
</evidence>
<keyword evidence="6" id="KW-0720">Serine protease</keyword>
<dbReference type="InterPro" id="IPR009003">
    <property type="entry name" value="Peptidase_S1_PA"/>
</dbReference>
<evidence type="ECO:0000256" key="9">
    <source>
        <dbReference type="ARBA" id="ARBA00036320"/>
    </source>
</evidence>
<feature type="domain" description="Peptidase S1" evidence="12">
    <location>
        <begin position="24"/>
        <end position="242"/>
    </location>
</feature>
<keyword evidence="8" id="KW-1015">Disulfide bond</keyword>
<evidence type="ECO:0000259" key="12">
    <source>
        <dbReference type="PROSITE" id="PS50240"/>
    </source>
</evidence>
<feature type="signal peptide" evidence="11">
    <location>
        <begin position="1"/>
        <end position="17"/>
    </location>
</feature>
<organism evidence="13 14">
    <name type="scientific">Drosophila suzukii</name>
    <name type="common">Spotted-wing drosophila fruit fly</name>
    <dbReference type="NCBI Taxonomy" id="28584"/>
    <lineage>
        <taxon>Eukaryota</taxon>
        <taxon>Metazoa</taxon>
        <taxon>Ecdysozoa</taxon>
        <taxon>Arthropoda</taxon>
        <taxon>Hexapoda</taxon>
        <taxon>Insecta</taxon>
        <taxon>Pterygota</taxon>
        <taxon>Neoptera</taxon>
        <taxon>Endopterygota</taxon>
        <taxon>Diptera</taxon>
        <taxon>Brachycera</taxon>
        <taxon>Muscomorpha</taxon>
        <taxon>Ephydroidea</taxon>
        <taxon>Drosophilidae</taxon>
        <taxon>Drosophila</taxon>
        <taxon>Sophophora</taxon>
    </lineage>
</organism>
<dbReference type="InterPro" id="IPR043504">
    <property type="entry name" value="Peptidase_S1_PA_chymotrypsin"/>
</dbReference>
<accession>A0AB40D907</accession>
<evidence type="ECO:0000313" key="13">
    <source>
        <dbReference type="Proteomes" id="UP001652628"/>
    </source>
</evidence>
<dbReference type="GO" id="GO:0005576">
    <property type="term" value="C:extracellular region"/>
    <property type="evidence" value="ECO:0007669"/>
    <property type="project" value="UniProtKB-SubCell"/>
</dbReference>
<sequence>MLTQWIFLVSIVILISAESNTKRIFENHSVPISEIPWQASLHRNGKHTCDAVIYSDRIVITAAHCIPTDNNTEITIRVGSSMSNSGGQVVNVLKIEIHEGFGQSLSNDIAVIRLQSPLQMGVNVKSIPLANSSPTPESSASVSGWGSVACHQAESNSLLETKVNIVDLDSCQKIYGQGITKNLICAVPLEKGFCSGGTGGPLVSDGNLVGIVSLGKGCAHPDYPGIYIDVAQQKSWILKAIQKVLCPCSKKV</sequence>
<dbReference type="SUPFAM" id="SSF50494">
    <property type="entry name" value="Trypsin-like serine proteases"/>
    <property type="match status" value="1"/>
</dbReference>
<feature type="chain" id="PRO_5045080639" description="trypsin" evidence="11">
    <location>
        <begin position="18"/>
        <end position="252"/>
    </location>
</feature>
<dbReference type="InterPro" id="IPR018114">
    <property type="entry name" value="TRYPSIN_HIS"/>
</dbReference>
<gene>
    <name evidence="14" type="primary">LOC108006040</name>
</gene>
<evidence type="ECO:0000256" key="4">
    <source>
        <dbReference type="ARBA" id="ARBA00022729"/>
    </source>
</evidence>